<accession>X1GK91</accession>
<reference evidence="1" key="1">
    <citation type="journal article" date="2014" name="Front. Microbiol.">
        <title>High frequency of phylogenetically diverse reductive dehalogenase-homologous genes in deep subseafloor sedimentary metagenomes.</title>
        <authorList>
            <person name="Kawai M."/>
            <person name="Futagami T."/>
            <person name="Toyoda A."/>
            <person name="Takaki Y."/>
            <person name="Nishi S."/>
            <person name="Hori S."/>
            <person name="Arai W."/>
            <person name="Tsubouchi T."/>
            <person name="Morono Y."/>
            <person name="Uchiyama I."/>
            <person name="Ito T."/>
            <person name="Fujiyama A."/>
            <person name="Inagaki F."/>
            <person name="Takami H."/>
        </authorList>
    </citation>
    <scope>NUCLEOTIDE SEQUENCE</scope>
    <source>
        <strain evidence="1">Expedition CK06-06</strain>
    </source>
</reference>
<gene>
    <name evidence="1" type="ORF">S03H2_17125</name>
</gene>
<evidence type="ECO:0000313" key="1">
    <source>
        <dbReference type="EMBL" id="GAH45270.1"/>
    </source>
</evidence>
<organism evidence="1">
    <name type="scientific">marine sediment metagenome</name>
    <dbReference type="NCBI Taxonomy" id="412755"/>
    <lineage>
        <taxon>unclassified sequences</taxon>
        <taxon>metagenomes</taxon>
        <taxon>ecological metagenomes</taxon>
    </lineage>
</organism>
<sequence length="65" mass="7400">MQIPVAEEGALVNPAWFGSFDLMNTGNIAFNAGKTLIWDFFIDGAYTEKKNQRSNGHIMRCQDYR</sequence>
<dbReference type="AlphaFoldDB" id="X1GK91"/>
<proteinExistence type="predicted"/>
<protein>
    <submittedName>
        <fullName evidence="1">Uncharacterized protein</fullName>
    </submittedName>
</protein>
<dbReference type="EMBL" id="BARU01008806">
    <property type="protein sequence ID" value="GAH45270.1"/>
    <property type="molecule type" value="Genomic_DNA"/>
</dbReference>
<name>X1GK91_9ZZZZ</name>
<comment type="caution">
    <text evidence="1">The sequence shown here is derived from an EMBL/GenBank/DDBJ whole genome shotgun (WGS) entry which is preliminary data.</text>
</comment>